<dbReference type="InterPro" id="IPR001288">
    <property type="entry name" value="Translation_initiation_fac_3"/>
</dbReference>
<dbReference type="InterPro" id="IPR036787">
    <property type="entry name" value="T_IF-3_N_sf"/>
</dbReference>
<dbReference type="SUPFAM" id="SSF55200">
    <property type="entry name" value="Translation initiation factor IF3, C-terminal domain"/>
    <property type="match status" value="1"/>
</dbReference>
<keyword evidence="2 7" id="KW-0396">Initiation factor</keyword>
<dbReference type="Gene3D" id="3.10.20.80">
    <property type="entry name" value="Translation initiation factor 3 (IF-3), N-terminal domain"/>
    <property type="match status" value="1"/>
</dbReference>
<evidence type="ECO:0000259" key="6">
    <source>
        <dbReference type="Pfam" id="PF05198"/>
    </source>
</evidence>
<comment type="caution">
    <text evidence="7">The sequence shown here is derived from an EMBL/GenBank/DDBJ whole genome shotgun (WGS) entry which is preliminary data.</text>
</comment>
<evidence type="ECO:0000313" key="8">
    <source>
        <dbReference type="Proteomes" id="UP001192346"/>
    </source>
</evidence>
<dbReference type="PANTHER" id="PTHR10938:SF0">
    <property type="entry name" value="TRANSLATION INITIATION FACTOR IF-3, MITOCHONDRIAL"/>
    <property type="match status" value="1"/>
</dbReference>
<accession>A0ABS5BIN7</accession>
<feature type="domain" description="Translation initiation factor 3 C-terminal" evidence="5">
    <location>
        <begin position="66"/>
        <end position="151"/>
    </location>
</feature>
<evidence type="ECO:0000256" key="3">
    <source>
        <dbReference type="ARBA" id="ARBA00022917"/>
    </source>
</evidence>
<dbReference type="Proteomes" id="UP001192346">
    <property type="component" value="Unassembled WGS sequence"/>
</dbReference>
<dbReference type="RefSeq" id="WP_138108021.1">
    <property type="nucleotide sequence ID" value="NZ_VBRA02000009.1"/>
</dbReference>
<keyword evidence="3" id="KW-0648">Protein biosynthesis</keyword>
<evidence type="ECO:0000256" key="4">
    <source>
        <dbReference type="NCBIfam" id="TIGR00168"/>
    </source>
</evidence>
<name>A0ABS5BIN7_9MOLU</name>
<dbReference type="InterPro" id="IPR019814">
    <property type="entry name" value="Translation_initiation_fac_3_N"/>
</dbReference>
<dbReference type="EMBL" id="VBRA02000009">
    <property type="protein sequence ID" value="MBP3059448.1"/>
    <property type="molecule type" value="Genomic_DNA"/>
</dbReference>
<evidence type="ECO:0000313" key="7">
    <source>
        <dbReference type="EMBL" id="MBP3059448.1"/>
    </source>
</evidence>
<dbReference type="Gene3D" id="3.30.110.10">
    <property type="entry name" value="Translation initiation factor 3 (IF-3), C-terminal domain"/>
    <property type="match status" value="1"/>
</dbReference>
<dbReference type="InterPro" id="IPR036788">
    <property type="entry name" value="T_IF-3_C_sf"/>
</dbReference>
<organism evidence="7 8">
    <name type="scientific">Texas Phoenix palm phytoplasma</name>
    <dbReference type="NCBI Taxonomy" id="176709"/>
    <lineage>
        <taxon>Bacteria</taxon>
        <taxon>Bacillati</taxon>
        <taxon>Mycoplasmatota</taxon>
        <taxon>Mollicutes</taxon>
        <taxon>Acholeplasmatales</taxon>
        <taxon>Acholeplasmataceae</taxon>
        <taxon>Candidatus Phytoplasma</taxon>
        <taxon>16SrIV (Coconut lethal yellows group)</taxon>
    </lineage>
</organism>
<sequence length="163" mass="19467">MDEEGKKIGILEKNKIIKLSEEKETDIVMINSDSSPKVVRLMNYSQFRYKQQKKLKEIKKKQHIRTLKEIRLNPNIDNNDLKCKIKQIYSFLKQKYKVKIMIRFKGRMIINHKKLGDEIIQKIFSNELLKEVLFVDVFPKMEGNQMTTILKLKNKINKNIDNK</sequence>
<proteinExistence type="inferred from homology"/>
<evidence type="ECO:0000256" key="1">
    <source>
        <dbReference type="ARBA" id="ARBA00005439"/>
    </source>
</evidence>
<reference evidence="7" key="1">
    <citation type="submission" date="2019-10" db="EMBL/GenBank/DDBJ databases">
        <title>Whole Genome Sequencing and Characterization of Texas Phoenix Palm Decline Phytoplasma Belongs to Lethal Yellowing (16SrIV) Group.</title>
        <authorList>
            <person name="Bao M."/>
        </authorList>
    </citation>
    <scope>NUCLEOTIDE SEQUENCE [LARGE SCALE GENOMIC DNA]</scope>
    <source>
        <strain evidence="7">ACPD</strain>
    </source>
</reference>
<dbReference type="SUPFAM" id="SSF54364">
    <property type="entry name" value="Translation initiation factor IF3, N-terminal domain"/>
    <property type="match status" value="1"/>
</dbReference>
<dbReference type="InterPro" id="IPR019815">
    <property type="entry name" value="Translation_initiation_fac_3_C"/>
</dbReference>
<feature type="domain" description="Translation initiation factor 3 N-terminal" evidence="6">
    <location>
        <begin position="2"/>
        <end position="57"/>
    </location>
</feature>
<evidence type="ECO:0000256" key="2">
    <source>
        <dbReference type="ARBA" id="ARBA00022540"/>
    </source>
</evidence>
<dbReference type="NCBIfam" id="TIGR00168">
    <property type="entry name" value="infC"/>
    <property type="match status" value="1"/>
</dbReference>
<dbReference type="PANTHER" id="PTHR10938">
    <property type="entry name" value="TRANSLATION INITIATION FACTOR IF-3"/>
    <property type="match status" value="1"/>
</dbReference>
<evidence type="ECO:0000259" key="5">
    <source>
        <dbReference type="Pfam" id="PF00707"/>
    </source>
</evidence>
<dbReference type="Pfam" id="PF05198">
    <property type="entry name" value="IF3_N"/>
    <property type="match status" value="1"/>
</dbReference>
<dbReference type="GO" id="GO:0003743">
    <property type="term" value="F:translation initiation factor activity"/>
    <property type="evidence" value="ECO:0007669"/>
    <property type="project" value="UniProtKB-KW"/>
</dbReference>
<gene>
    <name evidence="7" type="primary">infC</name>
    <name evidence="7" type="ORF">FEF22_001445</name>
</gene>
<dbReference type="Pfam" id="PF00707">
    <property type="entry name" value="IF3_C"/>
    <property type="match status" value="1"/>
</dbReference>
<protein>
    <recommendedName>
        <fullName evidence="4">Translation initiation factor IF-3</fullName>
    </recommendedName>
</protein>
<keyword evidence="8" id="KW-1185">Reference proteome</keyword>
<comment type="similarity">
    <text evidence="1">Belongs to the IF-3 family.</text>
</comment>